<proteinExistence type="predicted"/>
<sequence>MLGCWSVATATAISGDHQRRRLVPPPSVSLSKLHDTTSSSARNRRRFIPCKWRRRRRKIVCTVRVSWPLRCIRTLQSRNRVTNRRPKTLTPL</sequence>
<dbReference type="EMBL" id="LRGB01001492">
    <property type="protein sequence ID" value="KZS11867.1"/>
    <property type="molecule type" value="Genomic_DNA"/>
</dbReference>
<organism evidence="1 2">
    <name type="scientific">Daphnia magna</name>
    <dbReference type="NCBI Taxonomy" id="35525"/>
    <lineage>
        <taxon>Eukaryota</taxon>
        <taxon>Metazoa</taxon>
        <taxon>Ecdysozoa</taxon>
        <taxon>Arthropoda</taxon>
        <taxon>Crustacea</taxon>
        <taxon>Branchiopoda</taxon>
        <taxon>Diplostraca</taxon>
        <taxon>Cladocera</taxon>
        <taxon>Anomopoda</taxon>
        <taxon>Daphniidae</taxon>
        <taxon>Daphnia</taxon>
    </lineage>
</organism>
<reference evidence="1 2" key="1">
    <citation type="submission" date="2016-03" db="EMBL/GenBank/DDBJ databases">
        <title>EvidentialGene: Evidence-directed Construction of Genes on Genomes.</title>
        <authorList>
            <person name="Gilbert D.G."/>
            <person name="Choi J.-H."/>
            <person name="Mockaitis K."/>
            <person name="Colbourne J."/>
            <person name="Pfrender M."/>
        </authorList>
    </citation>
    <scope>NUCLEOTIDE SEQUENCE [LARGE SCALE GENOMIC DNA]</scope>
    <source>
        <strain evidence="1 2">Xinb3</strain>
        <tissue evidence="1">Complete organism</tissue>
    </source>
</reference>
<name>A0A0P6C2P5_9CRUS</name>
<keyword evidence="2" id="KW-1185">Reference proteome</keyword>
<keyword evidence="1" id="KW-0675">Receptor</keyword>
<dbReference type="AlphaFoldDB" id="A0A0P6C2P5"/>
<evidence type="ECO:0000313" key="1">
    <source>
        <dbReference type="EMBL" id="KZS11867.1"/>
    </source>
</evidence>
<protein>
    <submittedName>
        <fullName evidence="1">Putative Hedgehog receptor patched</fullName>
    </submittedName>
</protein>
<dbReference type="Proteomes" id="UP000076858">
    <property type="component" value="Unassembled WGS sequence"/>
</dbReference>
<evidence type="ECO:0000313" key="2">
    <source>
        <dbReference type="Proteomes" id="UP000076858"/>
    </source>
</evidence>
<gene>
    <name evidence="1" type="ORF">APZ42_023343</name>
</gene>
<comment type="caution">
    <text evidence="1">The sequence shown here is derived from an EMBL/GenBank/DDBJ whole genome shotgun (WGS) entry which is preliminary data.</text>
</comment>
<accession>A0A0P6C2P5</accession>